<dbReference type="Pfam" id="PF00668">
    <property type="entry name" value="Condensation"/>
    <property type="match status" value="1"/>
</dbReference>
<feature type="domain" description="Condensation" evidence="1">
    <location>
        <begin position="10"/>
        <end position="324"/>
    </location>
</feature>
<dbReference type="Gene3D" id="3.30.559.10">
    <property type="entry name" value="Chloramphenicol acetyltransferase-like domain"/>
    <property type="match status" value="1"/>
</dbReference>
<gene>
    <name evidence="2" type="ORF">FHX73_15451</name>
</gene>
<evidence type="ECO:0000313" key="3">
    <source>
        <dbReference type="Proteomes" id="UP000317940"/>
    </source>
</evidence>
<dbReference type="GO" id="GO:0031177">
    <property type="term" value="F:phosphopantetheine binding"/>
    <property type="evidence" value="ECO:0007669"/>
    <property type="project" value="TreeGrafter"/>
</dbReference>
<evidence type="ECO:0000313" key="2">
    <source>
        <dbReference type="EMBL" id="TWF73824.1"/>
    </source>
</evidence>
<dbReference type="InterPro" id="IPR001242">
    <property type="entry name" value="Condensation_dom"/>
</dbReference>
<dbReference type="Proteomes" id="UP000317940">
    <property type="component" value="Unassembled WGS sequence"/>
</dbReference>
<proteinExistence type="predicted"/>
<dbReference type="AlphaFoldDB" id="A0A561SG27"/>
<dbReference type="SUPFAM" id="SSF52777">
    <property type="entry name" value="CoA-dependent acyltransferases"/>
    <property type="match status" value="2"/>
</dbReference>
<dbReference type="GO" id="GO:0003824">
    <property type="term" value="F:catalytic activity"/>
    <property type="evidence" value="ECO:0007669"/>
    <property type="project" value="InterPro"/>
</dbReference>
<reference evidence="2 3" key="1">
    <citation type="submission" date="2019-06" db="EMBL/GenBank/DDBJ databases">
        <title>Sequencing the genomes of 1000 actinobacteria strains.</title>
        <authorList>
            <person name="Klenk H.-P."/>
        </authorList>
    </citation>
    <scope>NUCLEOTIDE SEQUENCE [LARGE SCALE GENOMIC DNA]</scope>
    <source>
        <strain evidence="2 3">DSM 44826</strain>
    </source>
</reference>
<dbReference type="PANTHER" id="PTHR45527">
    <property type="entry name" value="NONRIBOSOMAL PEPTIDE SYNTHETASE"/>
    <property type="match status" value="1"/>
</dbReference>
<accession>A0A561SG27</accession>
<dbReference type="InterPro" id="IPR023213">
    <property type="entry name" value="CAT-like_dom_sf"/>
</dbReference>
<dbReference type="GO" id="GO:0044550">
    <property type="term" value="P:secondary metabolite biosynthetic process"/>
    <property type="evidence" value="ECO:0007669"/>
    <property type="project" value="TreeGrafter"/>
</dbReference>
<dbReference type="GO" id="GO:0005737">
    <property type="term" value="C:cytoplasm"/>
    <property type="evidence" value="ECO:0007669"/>
    <property type="project" value="TreeGrafter"/>
</dbReference>
<dbReference type="GO" id="GO:0008610">
    <property type="term" value="P:lipid biosynthetic process"/>
    <property type="evidence" value="ECO:0007669"/>
    <property type="project" value="UniProtKB-ARBA"/>
</dbReference>
<dbReference type="Gene3D" id="3.30.559.30">
    <property type="entry name" value="Nonribosomal peptide synthetase, condensation domain"/>
    <property type="match status" value="1"/>
</dbReference>
<comment type="caution">
    <text evidence="2">The sequence shown here is derived from an EMBL/GenBank/DDBJ whole genome shotgun (WGS) entry which is preliminary data.</text>
</comment>
<dbReference type="PANTHER" id="PTHR45527:SF1">
    <property type="entry name" value="FATTY ACID SYNTHASE"/>
    <property type="match status" value="1"/>
</dbReference>
<name>A0A561SG27_9ACTN</name>
<protein>
    <submittedName>
        <fullName evidence="2">Condensation domain-containing protein</fullName>
    </submittedName>
</protein>
<keyword evidence="3" id="KW-1185">Reference proteome</keyword>
<evidence type="ECO:0000259" key="1">
    <source>
        <dbReference type="Pfam" id="PF00668"/>
    </source>
</evidence>
<dbReference type="EMBL" id="VIWT01000005">
    <property type="protein sequence ID" value="TWF73824.1"/>
    <property type="molecule type" value="Genomic_DNA"/>
</dbReference>
<organism evidence="2 3">
    <name type="scientific">Kitasatospora viridis</name>
    <dbReference type="NCBI Taxonomy" id="281105"/>
    <lineage>
        <taxon>Bacteria</taxon>
        <taxon>Bacillati</taxon>
        <taxon>Actinomycetota</taxon>
        <taxon>Actinomycetes</taxon>
        <taxon>Kitasatosporales</taxon>
        <taxon>Streptomycetaceae</taxon>
        <taxon>Kitasatospora</taxon>
    </lineage>
</organism>
<dbReference type="GO" id="GO:0043041">
    <property type="term" value="P:amino acid activation for nonribosomal peptide biosynthetic process"/>
    <property type="evidence" value="ECO:0007669"/>
    <property type="project" value="TreeGrafter"/>
</dbReference>
<sequence length="433" mass="47053">MIAVPVRAHALTPAQLVHHQAMSRNPSVRDALSTSYRIEGELDVDAFVRALAGAVRRCEALRIGVSRDPDTGEPFQWLRPEPTGRTLVTCQNVSNASEEEFARYARSVLAADIAKGYDLATDYPFTFRLLRHSARLHAFQVTFSHLALDGRGRSLFLADLWRYLAYLGGEARDEPAPPASFLASADAQAAELAERGDPTARFWQQRSSRLRAEAGPRDAVAPVAYAEEGVALTVEVGGPDLGELRERCRRAGCSEFQLTIAALAGALFRVSERDLLGITVFVDARTAAERDVPGMYTVPLTLFLRRSEDADALLREARREVVTLLWNRRVAGATLADFQAEIAASAGLTTDAAATYLKDLVPLRPVRVGPVLARPGAYDPVVHRLSGGADLLVNSREDQLRMRLRLGPRYAAPGVSSSILAELRAGVGLPPPG</sequence>